<feature type="compositionally biased region" description="Polar residues" evidence="1">
    <location>
        <begin position="1"/>
        <end position="16"/>
    </location>
</feature>
<reference evidence="2 3" key="1">
    <citation type="submission" date="2014-11" db="EMBL/GenBank/DDBJ databases">
        <authorList>
            <person name="Zhu J."/>
            <person name="Qi W."/>
            <person name="Song R."/>
        </authorList>
    </citation>
    <scope>NUCLEOTIDE SEQUENCE [LARGE SCALE GENOMIC DNA]</scope>
</reference>
<protein>
    <submittedName>
        <fullName evidence="2">Uncharacterized protein</fullName>
    </submittedName>
</protein>
<dbReference type="VEuPathDB" id="CryptoDB:Vbra_14933"/>
<dbReference type="EMBL" id="CDMY01000404">
    <property type="protein sequence ID" value="CEM10252.1"/>
    <property type="molecule type" value="Genomic_DNA"/>
</dbReference>
<accession>A0A0G4FC68</accession>
<organism evidence="2 3">
    <name type="scientific">Vitrella brassicaformis (strain CCMP3155)</name>
    <dbReference type="NCBI Taxonomy" id="1169540"/>
    <lineage>
        <taxon>Eukaryota</taxon>
        <taxon>Sar</taxon>
        <taxon>Alveolata</taxon>
        <taxon>Colpodellida</taxon>
        <taxon>Vitrellaceae</taxon>
        <taxon>Vitrella</taxon>
    </lineage>
</organism>
<gene>
    <name evidence="2" type="ORF">Vbra_14933</name>
</gene>
<evidence type="ECO:0000313" key="3">
    <source>
        <dbReference type="Proteomes" id="UP000041254"/>
    </source>
</evidence>
<name>A0A0G4FC68_VITBC</name>
<dbReference type="InParanoid" id="A0A0G4FC68"/>
<evidence type="ECO:0000256" key="1">
    <source>
        <dbReference type="SAM" id="MobiDB-lite"/>
    </source>
</evidence>
<feature type="region of interest" description="Disordered" evidence="1">
    <location>
        <begin position="50"/>
        <end position="82"/>
    </location>
</feature>
<dbReference type="Proteomes" id="UP000041254">
    <property type="component" value="Unassembled WGS sequence"/>
</dbReference>
<evidence type="ECO:0000313" key="2">
    <source>
        <dbReference type="EMBL" id="CEM10252.1"/>
    </source>
</evidence>
<sequence>MQSTCRVKSSPNSSRMQRAHPMQCAQEAAERHRLEAENRRLRNEIAMLKQQSRSVAGRSGQAMRWRASSSMRGPLTRRCSHS</sequence>
<keyword evidence="3" id="KW-1185">Reference proteome</keyword>
<dbReference type="AlphaFoldDB" id="A0A0G4FC68"/>
<feature type="region of interest" description="Disordered" evidence="1">
    <location>
        <begin position="1"/>
        <end position="31"/>
    </location>
</feature>
<proteinExistence type="predicted"/>